<evidence type="ECO:0000256" key="2">
    <source>
        <dbReference type="ARBA" id="ARBA00022490"/>
    </source>
</evidence>
<dbReference type="InterPro" id="IPR027408">
    <property type="entry name" value="PNPase/RNase_PH_dom_sf"/>
</dbReference>
<dbReference type="InterPro" id="IPR003029">
    <property type="entry name" value="S1_domain"/>
</dbReference>
<evidence type="ECO:0000313" key="10">
    <source>
        <dbReference type="EMBL" id="MET6991590.1"/>
    </source>
</evidence>
<keyword evidence="6 7" id="KW-0694">RNA-binding</keyword>
<dbReference type="InterPro" id="IPR004087">
    <property type="entry name" value="KH_dom"/>
</dbReference>
<comment type="cofactor">
    <cofactor evidence="7">
        <name>Mg(2+)</name>
        <dbReference type="ChEBI" id="CHEBI:18420"/>
    </cofactor>
</comment>
<dbReference type="SUPFAM" id="SSF46915">
    <property type="entry name" value="Polynucleotide phosphorylase/guanosine pentaphosphate synthase (PNPase/GPSI), domain 3"/>
    <property type="match status" value="1"/>
</dbReference>
<dbReference type="PANTHER" id="PTHR11252">
    <property type="entry name" value="POLYRIBONUCLEOTIDE NUCLEOTIDYLTRANSFERASE"/>
    <property type="match status" value="1"/>
</dbReference>
<dbReference type="HAMAP" id="MF_01595">
    <property type="entry name" value="PNPase"/>
    <property type="match status" value="1"/>
</dbReference>
<dbReference type="Pfam" id="PF03725">
    <property type="entry name" value="RNase_PH_C"/>
    <property type="match status" value="1"/>
</dbReference>
<dbReference type="Pfam" id="PF03726">
    <property type="entry name" value="PNPase"/>
    <property type="match status" value="1"/>
</dbReference>
<evidence type="ECO:0000256" key="8">
    <source>
        <dbReference type="SAM" id="MobiDB-lite"/>
    </source>
</evidence>
<dbReference type="InterPro" id="IPR036456">
    <property type="entry name" value="PNPase_PH_RNA-bd_sf"/>
</dbReference>
<evidence type="ECO:0000256" key="6">
    <source>
        <dbReference type="ARBA" id="ARBA00022884"/>
    </source>
</evidence>
<keyword evidence="3 7" id="KW-0808">Transferase</keyword>
<accession>A0ABV2SYP3</accession>
<name>A0ABV2SYP3_9FLAO</name>
<dbReference type="Gene3D" id="3.30.230.70">
    <property type="entry name" value="GHMP Kinase, N-terminal domain"/>
    <property type="match status" value="2"/>
</dbReference>
<keyword evidence="5 7" id="KW-0460">Magnesium</keyword>
<dbReference type="GO" id="GO:0004654">
    <property type="term" value="F:polyribonucleotide nucleotidyltransferase activity"/>
    <property type="evidence" value="ECO:0007669"/>
    <property type="project" value="UniProtKB-EC"/>
</dbReference>
<dbReference type="SUPFAM" id="SSF50249">
    <property type="entry name" value="Nucleic acid-binding proteins"/>
    <property type="match status" value="1"/>
</dbReference>
<keyword evidence="11" id="KW-1185">Reference proteome</keyword>
<dbReference type="Gene3D" id="2.40.50.140">
    <property type="entry name" value="Nucleic acid-binding proteins"/>
    <property type="match status" value="1"/>
</dbReference>
<evidence type="ECO:0000259" key="9">
    <source>
        <dbReference type="PROSITE" id="PS50126"/>
    </source>
</evidence>
<evidence type="ECO:0000256" key="3">
    <source>
        <dbReference type="ARBA" id="ARBA00022679"/>
    </source>
</evidence>
<dbReference type="Pfam" id="PF00575">
    <property type="entry name" value="S1"/>
    <property type="match status" value="1"/>
</dbReference>
<dbReference type="InterPro" id="IPR015848">
    <property type="entry name" value="PNPase_PH_RNA-bd_bac/org-type"/>
</dbReference>
<feature type="binding site" evidence="7">
    <location>
        <position position="495"/>
    </location>
    <ligand>
        <name>Mg(2+)</name>
        <dbReference type="ChEBI" id="CHEBI:18420"/>
    </ligand>
</feature>
<comment type="function">
    <text evidence="7">Involved in mRNA degradation. Catalyzes the phosphorolysis of single-stranded polyribonucleotides processively in the 3'- to 5'-direction.</text>
</comment>
<dbReference type="SUPFAM" id="SSF54791">
    <property type="entry name" value="Eukaryotic type KH-domain (KH-domain type I)"/>
    <property type="match status" value="1"/>
</dbReference>
<dbReference type="CDD" id="cd02393">
    <property type="entry name" value="KH-I_PNPase"/>
    <property type="match status" value="1"/>
</dbReference>
<comment type="caution">
    <text evidence="10">The sequence shown here is derived from an EMBL/GenBank/DDBJ whole genome shotgun (WGS) entry which is preliminary data.</text>
</comment>
<evidence type="ECO:0000256" key="7">
    <source>
        <dbReference type="HAMAP-Rule" id="MF_01595"/>
    </source>
</evidence>
<dbReference type="NCBIfam" id="TIGR03591">
    <property type="entry name" value="polynuc_phos"/>
    <property type="match status" value="1"/>
</dbReference>
<dbReference type="CDD" id="cd11364">
    <property type="entry name" value="RNase_PH_PNPase_2"/>
    <property type="match status" value="1"/>
</dbReference>
<feature type="domain" description="S1 motif" evidence="9">
    <location>
        <begin position="630"/>
        <end position="701"/>
    </location>
</feature>
<comment type="similarity">
    <text evidence="1 7">Belongs to the polyribonucleotide nucleotidyltransferase family.</text>
</comment>
<dbReference type="InterPro" id="IPR036345">
    <property type="entry name" value="ExoRNase_PH_dom2_sf"/>
</dbReference>
<comment type="catalytic activity">
    <reaction evidence="7">
        <text>RNA(n+1) + phosphate = RNA(n) + a ribonucleoside 5'-diphosphate</text>
        <dbReference type="Rhea" id="RHEA:22096"/>
        <dbReference type="Rhea" id="RHEA-COMP:14527"/>
        <dbReference type="Rhea" id="RHEA-COMP:17342"/>
        <dbReference type="ChEBI" id="CHEBI:43474"/>
        <dbReference type="ChEBI" id="CHEBI:57930"/>
        <dbReference type="ChEBI" id="CHEBI:140395"/>
        <dbReference type="EC" id="2.7.7.8"/>
    </reaction>
</comment>
<feature type="binding site" evidence="7">
    <location>
        <position position="489"/>
    </location>
    <ligand>
        <name>Mg(2+)</name>
        <dbReference type="ChEBI" id="CHEBI:18420"/>
    </ligand>
</feature>
<dbReference type="InterPro" id="IPR012162">
    <property type="entry name" value="PNPase"/>
</dbReference>
<keyword evidence="2 7" id="KW-0963">Cytoplasm</keyword>
<dbReference type="EMBL" id="JBEXAE010000006">
    <property type="protein sequence ID" value="MET6991590.1"/>
    <property type="molecule type" value="Genomic_DNA"/>
</dbReference>
<dbReference type="SUPFAM" id="SSF55666">
    <property type="entry name" value="Ribonuclease PH domain 2-like"/>
    <property type="match status" value="2"/>
</dbReference>
<dbReference type="NCBIfam" id="NF008805">
    <property type="entry name" value="PRK11824.1"/>
    <property type="match status" value="1"/>
</dbReference>
<dbReference type="InterPro" id="IPR012340">
    <property type="entry name" value="NA-bd_OB-fold"/>
</dbReference>
<gene>
    <name evidence="7" type="primary">pnp</name>
    <name evidence="10" type="ORF">ABXZ36_13135</name>
</gene>
<dbReference type="SUPFAM" id="SSF54211">
    <property type="entry name" value="Ribosomal protein S5 domain 2-like"/>
    <property type="match status" value="2"/>
</dbReference>
<protein>
    <recommendedName>
        <fullName evidence="7">Polyribonucleotide nucleotidyltransferase</fullName>
        <ecNumber evidence="7">2.7.7.8</ecNumber>
    </recommendedName>
    <alternativeName>
        <fullName evidence="7">Polynucleotide phosphorylase</fullName>
        <shortName evidence="7">PNPase</shortName>
    </alternativeName>
</protein>
<evidence type="ECO:0000313" key="11">
    <source>
        <dbReference type="Proteomes" id="UP001549799"/>
    </source>
</evidence>
<dbReference type="InterPro" id="IPR001247">
    <property type="entry name" value="ExoRNase_PH_dom1"/>
</dbReference>
<evidence type="ECO:0000256" key="4">
    <source>
        <dbReference type="ARBA" id="ARBA00022695"/>
    </source>
</evidence>
<dbReference type="EC" id="2.7.7.8" evidence="7"/>
<sequence length="740" mass="81580">MIPKVFKEVIDLGDGREISIETGKLAKQAHGSVVVQSGKCMLLCTVVSNYKQSDLDFLPLTVDYREKFAASGRYPGGFFKREARPSDGEVLTMRLVDRVLRPLFPKDYHAETQVMIQLMSHDDDVMPEAMAGLAASAAIQLSDFPFECAISEARVGRINGEFVINPTRAQLKESDIDMMIGASADSVMMVEGEMKEISEEDMVEAIKFAHDHIKLQCAAQLRLAEAFGRKEVREYVTEREDEELAKKIHDLAYDKVYAVAKAGSAKHERSASFQEIKEEIKATFSEEELQDFGGLVSKYYSKAEKAAIRDLTLNEGLRLDGRKTDEIRPIWCEVDYLPSTHGSAIFTRGETQALATVTLGTSREANKIDMPSYEGEETFYLHYNFPPFCTGEAKPLRGTSRREVGHGNLAQRALKGMIPADCPYTVRVVSEVLESNGSSSMATVCAGTMALMDAGVQLTKPVSGIAMGLISGGETGKYAVLSDILGDEDHLGDMDFKVTGTADGITACQMDIKVKGLSYEILVNALKQAQAGRIHILGKLTETIAAPNADVKPHSPKMITRTIPNEFIGALIGPGGKVIQELQKVTGCTIVINEDPVTEEGIVEILGTNQEGIDAVLAKIDSLMFKPTVDSVYEVKVIKMLDFGAVVEYLDAPGNEVLLHVSELAWERTENVSDVVNMGDVFDVKYFGLDPRTRKDKVSRKALLPKPEGYKERPPREDRGNDRRGSDRRGSDRDRKPRRD</sequence>
<dbReference type="InterPro" id="IPR004088">
    <property type="entry name" value="KH_dom_type_1"/>
</dbReference>
<dbReference type="InterPro" id="IPR036612">
    <property type="entry name" value="KH_dom_type_1_sf"/>
</dbReference>
<reference evidence="10 11" key="1">
    <citation type="submission" date="2024-07" db="EMBL/GenBank/DDBJ databases">
        <title>The genome sequence of type strain Sediminicola arcticus GDMCC 1.2805.</title>
        <authorList>
            <person name="Liu Y."/>
        </authorList>
    </citation>
    <scope>NUCLEOTIDE SEQUENCE [LARGE SCALE GENOMIC DNA]</scope>
    <source>
        <strain evidence="10 11">GDMCC 1.2805</strain>
    </source>
</reference>
<dbReference type="InterPro" id="IPR015847">
    <property type="entry name" value="ExoRNase_PH_dom2"/>
</dbReference>
<dbReference type="Pfam" id="PF01138">
    <property type="entry name" value="RNase_PH"/>
    <property type="match status" value="2"/>
</dbReference>
<dbReference type="PIRSF" id="PIRSF005499">
    <property type="entry name" value="PNPase"/>
    <property type="match status" value="1"/>
</dbReference>
<dbReference type="PROSITE" id="PS50126">
    <property type="entry name" value="S1"/>
    <property type="match status" value="1"/>
</dbReference>
<dbReference type="SMART" id="SM00316">
    <property type="entry name" value="S1"/>
    <property type="match status" value="1"/>
</dbReference>
<feature type="compositionally biased region" description="Basic and acidic residues" evidence="8">
    <location>
        <begin position="708"/>
        <end position="740"/>
    </location>
</feature>
<dbReference type="Gene3D" id="3.30.1370.10">
    <property type="entry name" value="K Homology domain, type 1"/>
    <property type="match status" value="1"/>
</dbReference>
<comment type="subcellular location">
    <subcellularLocation>
        <location evidence="7">Cytoplasm</location>
    </subcellularLocation>
</comment>
<dbReference type="RefSeq" id="WP_354616134.1">
    <property type="nucleotide sequence ID" value="NZ_JBEXAE010000006.1"/>
</dbReference>
<dbReference type="Proteomes" id="UP001549799">
    <property type="component" value="Unassembled WGS sequence"/>
</dbReference>
<evidence type="ECO:0000256" key="5">
    <source>
        <dbReference type="ARBA" id="ARBA00022842"/>
    </source>
</evidence>
<dbReference type="Pfam" id="PF00013">
    <property type="entry name" value="KH_1"/>
    <property type="match status" value="1"/>
</dbReference>
<dbReference type="InterPro" id="IPR020568">
    <property type="entry name" value="Ribosomal_Su5_D2-typ_SF"/>
</dbReference>
<keyword evidence="4 7" id="KW-0548">Nucleotidyltransferase</keyword>
<proteinExistence type="inferred from homology"/>
<dbReference type="PANTHER" id="PTHR11252:SF0">
    <property type="entry name" value="POLYRIBONUCLEOTIDE NUCLEOTIDYLTRANSFERASE 1, MITOCHONDRIAL"/>
    <property type="match status" value="1"/>
</dbReference>
<keyword evidence="7" id="KW-0479">Metal-binding</keyword>
<feature type="region of interest" description="Disordered" evidence="8">
    <location>
        <begin position="695"/>
        <end position="740"/>
    </location>
</feature>
<organism evidence="10 11">
    <name type="scientific">Sediminicola arcticus</name>
    <dbReference type="NCBI Taxonomy" id="1574308"/>
    <lineage>
        <taxon>Bacteria</taxon>
        <taxon>Pseudomonadati</taxon>
        <taxon>Bacteroidota</taxon>
        <taxon>Flavobacteriia</taxon>
        <taxon>Flavobacteriales</taxon>
        <taxon>Flavobacteriaceae</taxon>
        <taxon>Sediminicola</taxon>
    </lineage>
</organism>
<dbReference type="SMART" id="SM00322">
    <property type="entry name" value="KH"/>
    <property type="match status" value="1"/>
</dbReference>
<dbReference type="PROSITE" id="PS50084">
    <property type="entry name" value="KH_TYPE_1"/>
    <property type="match status" value="1"/>
</dbReference>
<evidence type="ECO:0000256" key="1">
    <source>
        <dbReference type="ARBA" id="ARBA00007404"/>
    </source>
</evidence>